<evidence type="ECO:0000259" key="2">
    <source>
        <dbReference type="Pfam" id="PF02120"/>
    </source>
</evidence>
<accession>A0A4R3NAW4</accession>
<feature type="region of interest" description="Disordered" evidence="1">
    <location>
        <begin position="418"/>
        <end position="452"/>
    </location>
</feature>
<dbReference type="Gene3D" id="3.30.750.140">
    <property type="match status" value="1"/>
</dbReference>
<dbReference type="EMBL" id="SMAN01000001">
    <property type="protein sequence ID" value="TCT26769.1"/>
    <property type="molecule type" value="Genomic_DNA"/>
</dbReference>
<proteinExistence type="predicted"/>
<sequence length="463" mass="52851">MNGTINAAMFQAAAASVMRGMNHSSFHGNSKHESDFTQTLMQVSQQFEQTGSVEKMPEGTFHQQEMEQLTQLLLHLKQAAEQGNSEQLHTLLGELESLLEELADGFIVQDQMDLSADQLLNRVARGENFPDLMSFIHAMHQIQMNDELEVQLGRTNWDQLYGDRFVQDLSQAAEQDPKLMAKAENILAGLERLLVKIEQVYNQDQSSKTVQQQKSQLLLLQDIFKTIVKGHKEFSNLNNRASREHGQTVQHGLPLSLKDFIRSKSTTATASSGLMKQTVQTNQQTQTVQTNMFGQLDSNPISKLEQYTIYLQNQKSDVQGQSQTQLMDQIRQIIQSSRFLKRDGLTQMTIKLKPAHLGEMMIQLTQIKGEMAVKMTVTSQAVKEMLEGNLNQLRHMFSPNQVVIEKQSEHVPQQVLYSFRDDQQSKDHDRENNQQDSDREEQQSSEEQNSFHEIFSQIEQVIT</sequence>
<evidence type="ECO:0000313" key="3">
    <source>
        <dbReference type="EMBL" id="TCT26769.1"/>
    </source>
</evidence>
<keyword evidence="3" id="KW-0969">Cilium</keyword>
<keyword evidence="4" id="KW-1185">Reference proteome</keyword>
<reference evidence="3 4" key="1">
    <citation type="submission" date="2019-03" db="EMBL/GenBank/DDBJ databases">
        <title>Genomic Encyclopedia of Type Strains, Phase IV (KMG-IV): sequencing the most valuable type-strain genomes for metagenomic binning, comparative biology and taxonomic classification.</title>
        <authorList>
            <person name="Goeker M."/>
        </authorList>
    </citation>
    <scope>NUCLEOTIDE SEQUENCE [LARGE SCALE GENOMIC DNA]</scope>
    <source>
        <strain evidence="3 4">DSM 25894</strain>
    </source>
</reference>
<comment type="caution">
    <text evidence="3">The sequence shown here is derived from an EMBL/GenBank/DDBJ whole genome shotgun (WGS) entry which is preliminary data.</text>
</comment>
<evidence type="ECO:0000313" key="4">
    <source>
        <dbReference type="Proteomes" id="UP000294650"/>
    </source>
</evidence>
<protein>
    <submittedName>
        <fullName evidence="3">Flagellar hook-length control protein FliK</fullName>
    </submittedName>
</protein>
<gene>
    <name evidence="3" type="ORF">EDD68_101122</name>
</gene>
<feature type="compositionally biased region" description="Basic and acidic residues" evidence="1">
    <location>
        <begin position="419"/>
        <end position="442"/>
    </location>
</feature>
<dbReference type="CDD" id="cd17470">
    <property type="entry name" value="T3SS_Flik_C"/>
    <property type="match status" value="1"/>
</dbReference>
<dbReference type="InterPro" id="IPR038610">
    <property type="entry name" value="FliK-like_C_sf"/>
</dbReference>
<organism evidence="3 4">
    <name type="scientific">Melghiribacillus thermohalophilus</name>
    <dbReference type="NCBI Taxonomy" id="1324956"/>
    <lineage>
        <taxon>Bacteria</taxon>
        <taxon>Bacillati</taxon>
        <taxon>Bacillota</taxon>
        <taxon>Bacilli</taxon>
        <taxon>Bacillales</taxon>
        <taxon>Bacillaceae</taxon>
        <taxon>Melghiribacillus</taxon>
    </lineage>
</organism>
<feature type="domain" description="Flagellar hook-length control protein-like C-terminal" evidence="2">
    <location>
        <begin position="340"/>
        <end position="405"/>
    </location>
</feature>
<dbReference type="RefSeq" id="WP_132370094.1">
    <property type="nucleotide sequence ID" value="NZ_SMAN01000001.1"/>
</dbReference>
<name>A0A4R3NAW4_9BACI</name>
<dbReference type="InterPro" id="IPR021136">
    <property type="entry name" value="Flagellar_hook_control-like_C"/>
</dbReference>
<dbReference type="AlphaFoldDB" id="A0A4R3NAW4"/>
<dbReference type="Pfam" id="PF02120">
    <property type="entry name" value="Flg_hook"/>
    <property type="match status" value="1"/>
</dbReference>
<keyword evidence="3" id="KW-0966">Cell projection</keyword>
<dbReference type="Proteomes" id="UP000294650">
    <property type="component" value="Unassembled WGS sequence"/>
</dbReference>
<evidence type="ECO:0000256" key="1">
    <source>
        <dbReference type="SAM" id="MobiDB-lite"/>
    </source>
</evidence>
<dbReference type="OrthoDB" id="2112988at2"/>
<keyword evidence="3" id="KW-0282">Flagellum</keyword>